<sequence length="97" mass="10987">MSNAGCIFLPIHATAINISMEGILLQVEQPLEIHSQVRLCLSKELGHIDLAANVTWQQYNNFGCEFVDMAEEIRAVLDHVIYRHSQFGRLESLDIGY</sequence>
<dbReference type="RefSeq" id="WP_007938247.1">
    <property type="nucleotide sequence ID" value="NZ_AKVJ01000076.1"/>
</dbReference>
<accession>I8RDS6</accession>
<dbReference type="SUPFAM" id="SSF141371">
    <property type="entry name" value="PilZ domain-like"/>
    <property type="match status" value="1"/>
</dbReference>
<dbReference type="Gene3D" id="2.40.10.220">
    <property type="entry name" value="predicted glycosyltransferase like domains"/>
    <property type="match status" value="1"/>
</dbReference>
<dbReference type="OrthoDB" id="9784786at2"/>
<dbReference type="InterPro" id="IPR009875">
    <property type="entry name" value="PilZ_domain"/>
</dbReference>
<comment type="caution">
    <text evidence="2">The sequence shown here is derived from an EMBL/GenBank/DDBJ whole genome shotgun (WGS) entry which is preliminary data.</text>
</comment>
<keyword evidence="3" id="KW-1185">Reference proteome</keyword>
<reference evidence="2 3" key="1">
    <citation type="journal article" date="2012" name="J. Bacteriol.">
        <title>Draft Genome Sequences for Two Metal-Reducing Pelosinus fermentans Strains Isolated from a Cr(VI)-Contaminated Site and for Type Strain R7.</title>
        <authorList>
            <person name="Brown S.D."/>
            <person name="Podar M."/>
            <person name="Klingeman D.M."/>
            <person name="Johnson C.M."/>
            <person name="Yang Z.K."/>
            <person name="Utturkar S.M."/>
            <person name="Land M.L."/>
            <person name="Mosher J.J."/>
            <person name="Hurt R.A.Jr."/>
            <person name="Phelps T.J."/>
            <person name="Palumbo A.V."/>
            <person name="Arkin A.P."/>
            <person name="Hazen T.C."/>
            <person name="Elias D.A."/>
        </authorList>
    </citation>
    <scope>NUCLEOTIDE SEQUENCE [LARGE SCALE GENOMIC DNA]</scope>
    <source>
        <strain evidence="2 3">B4</strain>
    </source>
</reference>
<evidence type="ECO:0000259" key="1">
    <source>
        <dbReference type="Pfam" id="PF07238"/>
    </source>
</evidence>
<dbReference type="Pfam" id="PF07238">
    <property type="entry name" value="PilZ"/>
    <property type="match status" value="1"/>
</dbReference>
<evidence type="ECO:0000313" key="2">
    <source>
        <dbReference type="EMBL" id="EIW15625.1"/>
    </source>
</evidence>
<dbReference type="AlphaFoldDB" id="I8RDS6"/>
<evidence type="ECO:0000313" key="3">
    <source>
        <dbReference type="Proteomes" id="UP000004324"/>
    </source>
</evidence>
<organism evidence="2 3">
    <name type="scientific">Pelosinus fermentans B4</name>
    <dbReference type="NCBI Taxonomy" id="1149862"/>
    <lineage>
        <taxon>Bacteria</taxon>
        <taxon>Bacillati</taxon>
        <taxon>Bacillota</taxon>
        <taxon>Negativicutes</taxon>
        <taxon>Selenomonadales</taxon>
        <taxon>Sporomusaceae</taxon>
        <taxon>Pelosinus</taxon>
    </lineage>
</organism>
<name>I8RDS6_9FIRM</name>
<proteinExistence type="predicted"/>
<protein>
    <submittedName>
        <fullName evidence="2">Type IV pilus assembly PilZ</fullName>
    </submittedName>
</protein>
<feature type="domain" description="PilZ" evidence="1">
    <location>
        <begin position="11"/>
        <end position="82"/>
    </location>
</feature>
<dbReference type="EMBL" id="AKVJ01000076">
    <property type="protein sequence ID" value="EIW15625.1"/>
    <property type="molecule type" value="Genomic_DNA"/>
</dbReference>
<dbReference type="GO" id="GO:0035438">
    <property type="term" value="F:cyclic-di-GMP binding"/>
    <property type="evidence" value="ECO:0007669"/>
    <property type="project" value="InterPro"/>
</dbReference>
<gene>
    <name evidence="2" type="ORF">FB4_1314</name>
</gene>
<dbReference type="Proteomes" id="UP000004324">
    <property type="component" value="Unassembled WGS sequence"/>
</dbReference>
<dbReference type="PATRIC" id="fig|1149862.3.peg.4341"/>